<feature type="region of interest" description="Disordered" evidence="1">
    <location>
        <begin position="84"/>
        <end position="113"/>
    </location>
</feature>
<dbReference type="InterPro" id="IPR001478">
    <property type="entry name" value="PDZ"/>
</dbReference>
<accession>A0A1E2UQM6</accession>
<protein>
    <recommendedName>
        <fullName evidence="3">PDZ domain-containing protein</fullName>
    </recommendedName>
</protein>
<dbReference type="Pfam" id="PF13180">
    <property type="entry name" value="PDZ_2"/>
    <property type="match status" value="1"/>
</dbReference>
<gene>
    <name evidence="4" type="ORF">A3196_08520</name>
</gene>
<keyword evidence="2" id="KW-0812">Transmembrane</keyword>
<dbReference type="Gene3D" id="2.30.42.10">
    <property type="match status" value="1"/>
</dbReference>
<sequence>MNKQIIFIPGLFALGILTGIFIILSQQDDESITSTMAATPTQTSEPAIMAVANRAPDAMQPNELESLQDRVDQLTSRVEQLEQSLQEMSVSEPSDALGSDETTSSSAEIPSSDNARALTNNLLNAGVDPIMAEEVVRRRSELDLKRLELRDTAIRSGYIDTERYRDELNELLAQDVSIRDEFGDYVYDRFLYNNGQPNRIRIDSVMVSSAAEQAGFKPGDMIMDYDEQRLFDYTELQRATTQGTRDEYVSVNVERDGQEMMLWIPRGPMGVRLTNTRIDPDL</sequence>
<evidence type="ECO:0000313" key="5">
    <source>
        <dbReference type="Proteomes" id="UP000094849"/>
    </source>
</evidence>
<name>A0A1E2UQM6_9GAMM</name>
<evidence type="ECO:0000256" key="1">
    <source>
        <dbReference type="SAM" id="MobiDB-lite"/>
    </source>
</evidence>
<dbReference type="AlphaFoldDB" id="A0A1E2UQM6"/>
<keyword evidence="2" id="KW-1133">Transmembrane helix</keyword>
<dbReference type="Proteomes" id="UP000094849">
    <property type="component" value="Unassembled WGS sequence"/>
</dbReference>
<organism evidence="4 5">
    <name type="scientific">Candidatus Thiodiazotropha endoloripes</name>
    <dbReference type="NCBI Taxonomy" id="1818881"/>
    <lineage>
        <taxon>Bacteria</taxon>
        <taxon>Pseudomonadati</taxon>
        <taxon>Pseudomonadota</taxon>
        <taxon>Gammaproteobacteria</taxon>
        <taxon>Chromatiales</taxon>
        <taxon>Sedimenticolaceae</taxon>
        <taxon>Candidatus Thiodiazotropha</taxon>
    </lineage>
</organism>
<dbReference type="SUPFAM" id="SSF50156">
    <property type="entry name" value="PDZ domain-like"/>
    <property type="match status" value="1"/>
</dbReference>
<proteinExistence type="predicted"/>
<keyword evidence="2" id="KW-0472">Membrane</keyword>
<evidence type="ECO:0000259" key="3">
    <source>
        <dbReference type="Pfam" id="PF13180"/>
    </source>
</evidence>
<feature type="domain" description="PDZ" evidence="3">
    <location>
        <begin position="198"/>
        <end position="259"/>
    </location>
</feature>
<comment type="caution">
    <text evidence="4">The sequence shown here is derived from an EMBL/GenBank/DDBJ whole genome shotgun (WGS) entry which is preliminary data.</text>
</comment>
<feature type="transmembrane region" description="Helical" evidence="2">
    <location>
        <begin position="6"/>
        <end position="24"/>
    </location>
</feature>
<evidence type="ECO:0000313" key="4">
    <source>
        <dbReference type="EMBL" id="ODB96794.1"/>
    </source>
</evidence>
<dbReference type="EMBL" id="LVJZ01000003">
    <property type="protein sequence ID" value="ODB96794.1"/>
    <property type="molecule type" value="Genomic_DNA"/>
</dbReference>
<evidence type="ECO:0000256" key="2">
    <source>
        <dbReference type="SAM" id="Phobius"/>
    </source>
</evidence>
<feature type="compositionally biased region" description="Polar residues" evidence="1">
    <location>
        <begin position="100"/>
        <end position="113"/>
    </location>
</feature>
<reference evidence="4 5" key="1">
    <citation type="submission" date="2016-03" db="EMBL/GenBank/DDBJ databases">
        <title>Chemosynthetic sulphur-oxidizing symbionts of marine invertebrate animals are capable of nitrogen fixation.</title>
        <authorList>
            <person name="Petersen J.M."/>
            <person name="Kemper A."/>
            <person name="Gruber-Vodicka H."/>
            <person name="Cardini U."/>
            <person name="Geest Mvander."/>
            <person name="Kleiner M."/>
            <person name="Bulgheresi S."/>
            <person name="Fussmann M."/>
            <person name="Herbold C."/>
            <person name="Seah B.K.B."/>
            <person name="Antony C.Paul."/>
            <person name="Liu D."/>
            <person name="Belitz A."/>
            <person name="Weber M."/>
        </authorList>
    </citation>
    <scope>NUCLEOTIDE SEQUENCE [LARGE SCALE GENOMIC DNA]</scope>
    <source>
        <strain evidence="4">G_D</strain>
    </source>
</reference>
<dbReference type="RefSeq" id="WP_069024365.1">
    <property type="nucleotide sequence ID" value="NZ_LVJZ01000003.1"/>
</dbReference>
<dbReference type="InterPro" id="IPR036034">
    <property type="entry name" value="PDZ_sf"/>
</dbReference>
<dbReference type="STRING" id="1818881.A3196_08520"/>
<keyword evidence="5" id="KW-1185">Reference proteome</keyword>